<evidence type="ECO:0000256" key="2">
    <source>
        <dbReference type="SAM" id="MobiDB-lite"/>
    </source>
</evidence>
<keyword evidence="5" id="KW-1185">Reference proteome</keyword>
<feature type="coiled-coil region" evidence="1">
    <location>
        <begin position="232"/>
        <end position="295"/>
    </location>
</feature>
<dbReference type="Gene3D" id="1.10.287.1490">
    <property type="match status" value="1"/>
</dbReference>
<comment type="caution">
    <text evidence="4">The sequence shown here is derived from an EMBL/GenBank/DDBJ whole genome shotgun (WGS) entry which is preliminary data.</text>
</comment>
<feature type="compositionally biased region" description="Pro residues" evidence="2">
    <location>
        <begin position="346"/>
        <end position="365"/>
    </location>
</feature>
<protein>
    <submittedName>
        <fullName evidence="4">Uncharacterized protein</fullName>
    </submittedName>
</protein>
<dbReference type="Proteomes" id="UP000048984">
    <property type="component" value="Unassembled WGS sequence"/>
</dbReference>
<proteinExistence type="predicted"/>
<dbReference type="AlphaFoldDB" id="A0A0P6WCY1"/>
<reference evidence="4 5" key="2">
    <citation type="submission" date="2015-10" db="EMBL/GenBank/DDBJ databases">
        <title>Draft Genome Sequence of Prosthecomicrobium hirschii ATCC 27832.</title>
        <authorList>
            <person name="Daniel J."/>
            <person name="Givan S.A."/>
            <person name="Brun Y.V."/>
            <person name="Brown P.J."/>
        </authorList>
    </citation>
    <scope>NUCLEOTIDE SEQUENCE [LARGE SCALE GENOMIC DNA]</scope>
    <source>
        <strain evidence="4 5">16</strain>
    </source>
</reference>
<accession>A0A0P6WCY1</accession>
<evidence type="ECO:0000256" key="3">
    <source>
        <dbReference type="SAM" id="Phobius"/>
    </source>
</evidence>
<evidence type="ECO:0000256" key="1">
    <source>
        <dbReference type="SAM" id="Coils"/>
    </source>
</evidence>
<organism evidence="4 5">
    <name type="scientific">Prosthecodimorpha hirschii</name>
    <dbReference type="NCBI Taxonomy" id="665126"/>
    <lineage>
        <taxon>Bacteria</taxon>
        <taxon>Pseudomonadati</taxon>
        <taxon>Pseudomonadota</taxon>
        <taxon>Alphaproteobacteria</taxon>
        <taxon>Hyphomicrobiales</taxon>
        <taxon>Ancalomicrobiaceae</taxon>
        <taxon>Prosthecodimorpha</taxon>
    </lineage>
</organism>
<dbReference type="EMBL" id="LJYW01000001">
    <property type="protein sequence ID" value="KPL54387.1"/>
    <property type="molecule type" value="Genomic_DNA"/>
</dbReference>
<keyword evidence="1" id="KW-0175">Coiled coil</keyword>
<evidence type="ECO:0000313" key="4">
    <source>
        <dbReference type="EMBL" id="KPL54387.1"/>
    </source>
</evidence>
<sequence length="396" mass="42772">MIESALFFALGFLVAGLIALMIMPSFWRRAVRLTRLRIEASTPLSLAEIKANRDQMRAEFARETRRLEMAAAELRRRAAERQIEAARARDQVAAIAGERDRIAAQLAAVEADLAARRDDFDNARAILDHSRHQGESQVHEVNDLKIRLADLIAEADARKVETAALRTTIQALEAKAGHLGDDRKQAIYRAEVAEAEIAKRDALIADERDRIKRIESALAERAKDLTAKSDRLTKAEARIAVLDAEAARLREALAAASAGPGDNLTRTMEGLERANADLESRLSALTADRDALADRLALLQTGPDGNGNAILRDRLADLAARIVDMTATAEGPDSAITRILADAPDRAPPAPTSPSPSASAPPAPPAKGGGKRKRRGLAERIRELKPNDPADAPPAA</sequence>
<keyword evidence="3" id="KW-0472">Membrane</keyword>
<evidence type="ECO:0000313" key="5">
    <source>
        <dbReference type="Proteomes" id="UP000048984"/>
    </source>
</evidence>
<dbReference type="STRING" id="665126.ABB55_20995"/>
<feature type="compositionally biased region" description="Basic and acidic residues" evidence="2">
    <location>
        <begin position="376"/>
        <end position="388"/>
    </location>
</feature>
<name>A0A0P6WCY1_9HYPH</name>
<keyword evidence="3" id="KW-1133">Transmembrane helix</keyword>
<gene>
    <name evidence="4" type="ORF">ABB55_20995</name>
</gene>
<feature type="transmembrane region" description="Helical" evidence="3">
    <location>
        <begin position="6"/>
        <end position="27"/>
    </location>
</feature>
<feature type="region of interest" description="Disordered" evidence="2">
    <location>
        <begin position="342"/>
        <end position="396"/>
    </location>
</feature>
<dbReference type="RefSeq" id="WP_054360554.1">
    <property type="nucleotide sequence ID" value="NZ_LJYW01000001.1"/>
</dbReference>
<feature type="coiled-coil region" evidence="1">
    <location>
        <begin position="46"/>
        <end position="91"/>
    </location>
</feature>
<reference evidence="4 5" key="1">
    <citation type="submission" date="2015-09" db="EMBL/GenBank/DDBJ databases">
        <authorList>
            <person name="Jackson K.R."/>
            <person name="Lunt B.L."/>
            <person name="Fisher J.N.B."/>
            <person name="Gardner A.V."/>
            <person name="Bailey M.E."/>
            <person name="Deus L.M."/>
            <person name="Earl A.S."/>
            <person name="Gibby P.D."/>
            <person name="Hartmann K.A."/>
            <person name="Liu J.E."/>
            <person name="Manci A.M."/>
            <person name="Nielsen D.A."/>
            <person name="Solomon M.B."/>
            <person name="Breakwell D.P."/>
            <person name="Burnett S.H."/>
            <person name="Grose J.H."/>
        </authorList>
    </citation>
    <scope>NUCLEOTIDE SEQUENCE [LARGE SCALE GENOMIC DNA]</scope>
    <source>
        <strain evidence="4 5">16</strain>
    </source>
</reference>
<keyword evidence="3" id="KW-0812">Transmembrane</keyword>